<dbReference type="Pfam" id="PF25358">
    <property type="entry name" value="PH_fung_RdRP"/>
    <property type="match status" value="1"/>
</dbReference>
<feature type="region of interest" description="Disordered" evidence="1">
    <location>
        <begin position="1288"/>
        <end position="1382"/>
    </location>
</feature>
<evidence type="ECO:0000259" key="3">
    <source>
        <dbReference type="Pfam" id="PF25358"/>
    </source>
</evidence>
<dbReference type="InterPro" id="IPR057503">
    <property type="entry name" value="PH_RdRP"/>
</dbReference>
<accession>A0A0U1M6E0</accession>
<dbReference type="EMBL" id="CVMT01000009">
    <property type="protein sequence ID" value="CRG91097.1"/>
    <property type="molecule type" value="Genomic_DNA"/>
</dbReference>
<evidence type="ECO:0000313" key="4">
    <source>
        <dbReference type="EMBL" id="CRG91097.1"/>
    </source>
</evidence>
<dbReference type="STRING" id="28573.A0A0U1M6E0"/>
<feature type="compositionally biased region" description="Polar residues" evidence="1">
    <location>
        <begin position="1288"/>
        <end position="1300"/>
    </location>
</feature>
<feature type="compositionally biased region" description="Basic residues" evidence="1">
    <location>
        <begin position="1336"/>
        <end position="1350"/>
    </location>
</feature>
<dbReference type="Pfam" id="PF05183">
    <property type="entry name" value="RdRP"/>
    <property type="match status" value="1"/>
</dbReference>
<dbReference type="PANTHER" id="PTHR23079">
    <property type="entry name" value="RNA-DEPENDENT RNA POLYMERASE"/>
    <property type="match status" value="1"/>
</dbReference>
<protein>
    <submittedName>
        <fullName evidence="4">Uncharacterized protein</fullName>
    </submittedName>
</protein>
<dbReference type="GO" id="GO:0003968">
    <property type="term" value="F:RNA-directed RNA polymerase activity"/>
    <property type="evidence" value="ECO:0007669"/>
    <property type="project" value="UniProtKB-KW"/>
</dbReference>
<keyword evidence="5" id="KW-1185">Reference proteome</keyword>
<dbReference type="GO" id="GO:0031380">
    <property type="term" value="C:nuclear RNA-directed RNA polymerase complex"/>
    <property type="evidence" value="ECO:0007669"/>
    <property type="project" value="TreeGrafter"/>
</dbReference>
<evidence type="ECO:0000259" key="2">
    <source>
        <dbReference type="Pfam" id="PF05183"/>
    </source>
</evidence>
<dbReference type="InterPro" id="IPR007855">
    <property type="entry name" value="RDRP"/>
</dbReference>
<dbReference type="OrthoDB" id="6513042at2759"/>
<evidence type="ECO:0000313" key="5">
    <source>
        <dbReference type="Proteomes" id="UP000054383"/>
    </source>
</evidence>
<dbReference type="Proteomes" id="UP000054383">
    <property type="component" value="Unassembled WGS sequence"/>
</dbReference>
<dbReference type="OMA" id="WENNEET"/>
<reference evidence="4" key="1">
    <citation type="submission" date="2015-04" db="EMBL/GenBank/DDBJ databases">
        <authorList>
            <person name="Syromyatnikov M.Y."/>
            <person name="Popov V.N."/>
        </authorList>
    </citation>
    <scope>NUCLEOTIDE SEQUENCE [LARGE SCALE GENOMIC DNA]</scope>
    <source>
        <strain evidence="4">WF-38-12</strain>
    </source>
</reference>
<organism evidence="4 5">
    <name type="scientific">Talaromyces islandicus</name>
    <name type="common">Penicillium islandicum</name>
    <dbReference type="NCBI Taxonomy" id="28573"/>
    <lineage>
        <taxon>Eukaryota</taxon>
        <taxon>Fungi</taxon>
        <taxon>Dikarya</taxon>
        <taxon>Ascomycota</taxon>
        <taxon>Pezizomycotina</taxon>
        <taxon>Eurotiomycetes</taxon>
        <taxon>Eurotiomycetidae</taxon>
        <taxon>Eurotiales</taxon>
        <taxon>Trichocomaceae</taxon>
        <taxon>Talaromyces</taxon>
        <taxon>Talaromyces sect. Islandici</taxon>
    </lineage>
</organism>
<feature type="domain" description="RdRP-like PH" evidence="3">
    <location>
        <begin position="125"/>
        <end position="267"/>
    </location>
</feature>
<feature type="domain" description="RDRP core" evidence="2">
    <location>
        <begin position="421"/>
        <end position="1017"/>
    </location>
</feature>
<evidence type="ECO:0000256" key="1">
    <source>
        <dbReference type="SAM" id="MobiDB-lite"/>
    </source>
</evidence>
<gene>
    <name evidence="4" type="ORF">PISL3812_08145</name>
</gene>
<dbReference type="PANTHER" id="PTHR23079:SF17">
    <property type="entry name" value="RNA-DEPENDENT RNA POLYMERASE"/>
    <property type="match status" value="1"/>
</dbReference>
<sequence>MEVFLQNIPIDLNEVSLRDQLKPFMEKLKIRDYSCEKPRRKYFGSITFLHVQDGTRFLDAHGAKSLNSPQGNYPVSRLRFLGADVVCRLSKRAPGEFALKSLAHAAEQRSSPSRVVIEDRHSVSLPMLSSSCGYCTFVNGNLVYVPEVCWDDRGDVIFSRKNIIVKMNSGNSLQISLNTVVELVWSTDGSLTVTLSSAPVFLYGSPPIGGLLKQMSMMTLNSRSGFQELSRTRLCTLGDRHAEVVGHCLVYQLKVQSASLINNIANIEACGMTMTHYESLPYQRLQQTLVPYSSQLRILKTKLAACTQDKSLPFEVLFQLQALVYSAYLLPVTVAALTKELQILSRKYTAAGQKPLSAESLRNLFETIDWPLPHGHAENFEVAALVNNIETTQNELRQRALQINSMFESTRNLARIFKVVVTPTSVILRGPEMEPTNRILRRFPNHHEFFIRVQFCDEDGQDVYFNSRVDNEKVFHRFKSIFNKGIEIAGRTYSFLGFSHSSLRSHSAWFSAPFVDDNGTFQTYFSIIKALGDFSHITSPARCAARIGQAFSETPFALSLADNDVRVTEIPDVKSPDGSRVFSDGVGTISRSVMEALWANLPSEKGRPTCFQIRLGGAKGMLALDPRLTGSVICVRPSMIKFPSNAMQDLEICDVASRPIPLVLNRQVIKIMEDMAVPVEWFFKLQKRCISDLHAATATTAAAAKFIKRHDIAPALRLHKLLQYCDFLHMSYREEPFITSVIGAVALSELRLLKHKARIPVRKGVTLYGIMDETKFLQPGQVYITYDTLGDRFELPPPPGLVLITRSPALYNGDIQIAYNNPPPTSHPLRQLRNCIVFSQLGQRDLPSQLSGGDLDGDLYNIIWDAEAIPQTTFSPADYPNVQPMDIGRPVGKDDMADFFVDFMKADCLGVIATRHMIIADQERLGTSHPNCKKLAQLHSAAVDFSKTGNPVNIKDLPWANPHRPDFLAPGPQTKLRDRAEIDLENYIIQPREDEIMRPVYKYYRSDKLLGQLYRAIDEQKIWKENIRPKRIAATTSFWSRFIQGVITKCNIRRPIRWIGHRDVARQLRVVYEEAVFSAMCNFSEHPENTHGHLPEYLVRSIKANPEVGSMTHPENTFIDQKQHEWAVYQYLEASERLMQVAGENADVDFYFFQQHIQNPPNPPIDNLQDTLMEDPYQEQNMLPVNPQMLLRPSFPRDETPPSESINLSDYLHLDMFEDGFADEAPASSDPTNRAASVASFRSPIEYTMPENPATTLSSSAESISRSWENNEETTTLAGLQITVNDARNQDDTLTLPTSQTRDHTEVKENGLTPSGYPPPAVLAKKTHTAEGSAKSKSRKLSIRSKKANHRQSTQSACGQRFLKPKTPGINKTDSKGTVPHPKHDCPQWMRIDNGHHAMWLLFGPGHEKALTEDNFKDLFKLVRKIGAHDTASFLEIQSNLWQTNRFWTPDPLYFPVTDGLPTDRSCLLFFHYLKNLSDGTNIDVVRGRFGRIRLYLSFNRLLNEKCRLIVADAPPNKCELASRVINDLVNSEQYQGDSLQEKDRQTFKIQKTQGKKWFLIAHYVGWGALIIWNNDKSQIGKMGFPMLKAFITYIVNVRPDIVALCREYEEPVKALLAGKSPTHILRQEDVRDTIRRVTQEVPSIKCSPSTWKTFDLDIDVDELDWTYSY</sequence>
<name>A0A0U1M6E0_TALIS</name>
<dbReference type="InterPro" id="IPR057596">
    <property type="entry name" value="RDRP_core"/>
</dbReference>
<dbReference type="GO" id="GO:0003723">
    <property type="term" value="F:RNA binding"/>
    <property type="evidence" value="ECO:0007669"/>
    <property type="project" value="UniProtKB-KW"/>
</dbReference>
<proteinExistence type="predicted"/>
<dbReference type="GO" id="GO:0030422">
    <property type="term" value="P:siRNA processing"/>
    <property type="evidence" value="ECO:0007669"/>
    <property type="project" value="TreeGrafter"/>
</dbReference>